<comment type="caution">
    <text evidence="12">The sequence shown here is derived from an EMBL/GenBank/DDBJ whole genome shotgun (WGS) entry which is preliminary data.</text>
</comment>
<dbReference type="GO" id="GO:0005886">
    <property type="term" value="C:plasma membrane"/>
    <property type="evidence" value="ECO:0007669"/>
    <property type="project" value="UniProtKB-SubCell"/>
</dbReference>
<evidence type="ECO:0000256" key="8">
    <source>
        <dbReference type="ARBA" id="ARBA00023136"/>
    </source>
</evidence>
<dbReference type="Pfam" id="PF00664">
    <property type="entry name" value="ABC_membrane"/>
    <property type="match status" value="1"/>
</dbReference>
<evidence type="ECO:0000256" key="7">
    <source>
        <dbReference type="ARBA" id="ARBA00022989"/>
    </source>
</evidence>
<dbReference type="Gene3D" id="3.40.50.300">
    <property type="entry name" value="P-loop containing nucleotide triphosphate hydrolases"/>
    <property type="match status" value="1"/>
</dbReference>
<dbReference type="Proteomes" id="UP000266482">
    <property type="component" value="Unassembled WGS sequence"/>
</dbReference>
<keyword evidence="3" id="KW-1003">Cell membrane</keyword>
<feature type="domain" description="ABC transmembrane type-1" evidence="11">
    <location>
        <begin position="45"/>
        <end position="326"/>
    </location>
</feature>
<dbReference type="PROSITE" id="PS50893">
    <property type="entry name" value="ABC_TRANSPORTER_2"/>
    <property type="match status" value="1"/>
</dbReference>
<keyword evidence="13" id="KW-1185">Reference proteome</keyword>
<dbReference type="OrthoDB" id="2525709at2"/>
<dbReference type="InterPro" id="IPR003439">
    <property type="entry name" value="ABC_transporter-like_ATP-bd"/>
</dbReference>
<dbReference type="PROSITE" id="PS00211">
    <property type="entry name" value="ABC_TRANSPORTER_1"/>
    <property type="match status" value="1"/>
</dbReference>
<dbReference type="CDD" id="cd07346">
    <property type="entry name" value="ABC_6TM_exporters"/>
    <property type="match status" value="1"/>
</dbReference>
<evidence type="ECO:0000259" key="11">
    <source>
        <dbReference type="PROSITE" id="PS50929"/>
    </source>
</evidence>
<dbReference type="InterPro" id="IPR027417">
    <property type="entry name" value="P-loop_NTPase"/>
</dbReference>
<dbReference type="SUPFAM" id="SSF52540">
    <property type="entry name" value="P-loop containing nucleoside triphosphate hydrolases"/>
    <property type="match status" value="1"/>
</dbReference>
<evidence type="ECO:0000256" key="3">
    <source>
        <dbReference type="ARBA" id="ARBA00022475"/>
    </source>
</evidence>
<keyword evidence="7 9" id="KW-1133">Transmembrane helix</keyword>
<feature type="transmembrane region" description="Helical" evidence="9">
    <location>
        <begin position="82"/>
        <end position="104"/>
    </location>
</feature>
<feature type="transmembrane region" description="Helical" evidence="9">
    <location>
        <begin position="184"/>
        <end position="201"/>
    </location>
</feature>
<dbReference type="GO" id="GO:0034040">
    <property type="term" value="F:ATPase-coupled lipid transmembrane transporter activity"/>
    <property type="evidence" value="ECO:0007669"/>
    <property type="project" value="TreeGrafter"/>
</dbReference>
<dbReference type="GO" id="GO:0016887">
    <property type="term" value="F:ATP hydrolysis activity"/>
    <property type="evidence" value="ECO:0007669"/>
    <property type="project" value="InterPro"/>
</dbReference>
<dbReference type="PANTHER" id="PTHR24221:SF654">
    <property type="entry name" value="ATP-BINDING CASSETTE SUB-FAMILY B MEMBER 6"/>
    <property type="match status" value="1"/>
</dbReference>
<keyword evidence="8 9" id="KW-0472">Membrane</keyword>
<protein>
    <submittedName>
        <fullName evidence="12">ABC transporter ATP-binding protein</fullName>
    </submittedName>
</protein>
<feature type="transmembrane region" description="Helical" evidence="9">
    <location>
        <begin position="42"/>
        <end position="62"/>
    </location>
</feature>
<dbReference type="GO" id="GO:0140359">
    <property type="term" value="F:ABC-type transporter activity"/>
    <property type="evidence" value="ECO:0007669"/>
    <property type="project" value="InterPro"/>
</dbReference>
<keyword evidence="4 9" id="KW-0812">Transmembrane</keyword>
<dbReference type="GO" id="GO:0005524">
    <property type="term" value="F:ATP binding"/>
    <property type="evidence" value="ECO:0007669"/>
    <property type="project" value="UniProtKB-KW"/>
</dbReference>
<sequence length="610" mass="66338">MLFYGMIGGRNRCGGAKLDTSVKRSSLSIILHMLRRAKRHGLSYAGVSAMAVAASLLPVGWAEAMRLLFDAAYALDSGALQTAAIWFGAVFAAEVTIVTAQAFLMQRLSNNTTLDLQRDVLNNLFVMRLAKFSGWHTGDKLQRLNQSAVSAQTGMNQKLPELVQNVLSIVFLFAYLTILTWELMAGAIVAALLIPLLSNWLSKPIRTNQERTNENQAVTDAALLDQLQGAEVARSYGLRPHFNKRWEAAWEATRKRWLRTDVLRSVMNASVGAGFSLGQAYVLGMGAWMVTQGTLGIGAIAAFILSYERIVFPLAYLANTWAAVQDSLAHAGRVLELAEEPARAAPSSSHATMNHAPDLPERADIQLENVAFQYGGMPVLQQFTATFRHGRTTAVVGPSGSGKSTLLKLLLGLYPPDSGSIRYGNVELNPNNWRAWRETAAYLPQNAAMLDATVAENIRIGKLNASDEEVREAALLANAHSFIETLPDGYNHRLGEGGGRLSGGQQQRLALARAYVRNPRILLLDEPTSALDAANEALMQESLRSIMRDRTVIVVAHRLSTVRDADCILYVEDGRVVEAGTHGELMSLQGRYAALVQAGDWADAAEGGLA</sequence>
<evidence type="ECO:0000256" key="2">
    <source>
        <dbReference type="ARBA" id="ARBA00022448"/>
    </source>
</evidence>
<dbReference type="InterPro" id="IPR017871">
    <property type="entry name" value="ABC_transporter-like_CS"/>
</dbReference>
<name>A0A3A1VJA4_9BACL</name>
<feature type="transmembrane region" description="Helical" evidence="9">
    <location>
        <begin position="162"/>
        <end position="178"/>
    </location>
</feature>
<dbReference type="InterPro" id="IPR003593">
    <property type="entry name" value="AAA+_ATPase"/>
</dbReference>
<keyword evidence="6 12" id="KW-0067">ATP-binding</keyword>
<dbReference type="InterPro" id="IPR036640">
    <property type="entry name" value="ABC1_TM_sf"/>
</dbReference>
<comment type="subcellular location">
    <subcellularLocation>
        <location evidence="1">Cell membrane</location>
        <topology evidence="1">Multi-pass membrane protein</topology>
    </subcellularLocation>
</comment>
<dbReference type="EMBL" id="QXQA01000001">
    <property type="protein sequence ID" value="RIX60394.1"/>
    <property type="molecule type" value="Genomic_DNA"/>
</dbReference>
<dbReference type="PROSITE" id="PS50929">
    <property type="entry name" value="ABC_TM1F"/>
    <property type="match status" value="1"/>
</dbReference>
<organism evidence="12 13">
    <name type="scientific">Paenibacillus nanensis</name>
    <dbReference type="NCBI Taxonomy" id="393251"/>
    <lineage>
        <taxon>Bacteria</taxon>
        <taxon>Bacillati</taxon>
        <taxon>Bacillota</taxon>
        <taxon>Bacilli</taxon>
        <taxon>Bacillales</taxon>
        <taxon>Paenibacillaceae</taxon>
        <taxon>Paenibacillus</taxon>
    </lineage>
</organism>
<dbReference type="PANTHER" id="PTHR24221">
    <property type="entry name" value="ATP-BINDING CASSETTE SUB-FAMILY B"/>
    <property type="match status" value="1"/>
</dbReference>
<reference evidence="12 13" key="1">
    <citation type="submission" date="2018-09" db="EMBL/GenBank/DDBJ databases">
        <title>Paenibacillus aracenensis nov. sp. isolated from a cave in southern Spain.</title>
        <authorList>
            <person name="Jurado V."/>
            <person name="Gutierrez-Patricio S."/>
            <person name="Gonzalez-Pimentel J.L."/>
            <person name="Miller A.Z."/>
            <person name="Laiz L."/>
            <person name="Saiz-Jimenez C."/>
        </authorList>
    </citation>
    <scope>NUCLEOTIDE SEQUENCE [LARGE SCALE GENOMIC DNA]</scope>
    <source>
        <strain evidence="12 13">DSM 22867</strain>
    </source>
</reference>
<dbReference type="AlphaFoldDB" id="A0A3A1VJA4"/>
<dbReference type="Gene3D" id="1.20.1560.10">
    <property type="entry name" value="ABC transporter type 1, transmembrane domain"/>
    <property type="match status" value="1"/>
</dbReference>
<evidence type="ECO:0000313" key="12">
    <source>
        <dbReference type="EMBL" id="RIX60394.1"/>
    </source>
</evidence>
<evidence type="ECO:0000259" key="10">
    <source>
        <dbReference type="PROSITE" id="PS50893"/>
    </source>
</evidence>
<evidence type="ECO:0000256" key="5">
    <source>
        <dbReference type="ARBA" id="ARBA00022741"/>
    </source>
</evidence>
<dbReference type="SMART" id="SM00382">
    <property type="entry name" value="AAA"/>
    <property type="match status" value="1"/>
</dbReference>
<evidence type="ECO:0000313" key="13">
    <source>
        <dbReference type="Proteomes" id="UP000266482"/>
    </source>
</evidence>
<proteinExistence type="predicted"/>
<feature type="domain" description="ABC transporter" evidence="10">
    <location>
        <begin position="365"/>
        <end position="598"/>
    </location>
</feature>
<keyword evidence="5" id="KW-0547">Nucleotide-binding</keyword>
<evidence type="ECO:0000256" key="1">
    <source>
        <dbReference type="ARBA" id="ARBA00004651"/>
    </source>
</evidence>
<dbReference type="SUPFAM" id="SSF90123">
    <property type="entry name" value="ABC transporter transmembrane region"/>
    <property type="match status" value="1"/>
</dbReference>
<accession>A0A3A1VJA4</accession>
<keyword evidence="2" id="KW-0813">Transport</keyword>
<evidence type="ECO:0000256" key="4">
    <source>
        <dbReference type="ARBA" id="ARBA00022692"/>
    </source>
</evidence>
<feature type="transmembrane region" description="Helical" evidence="9">
    <location>
        <begin position="288"/>
        <end position="307"/>
    </location>
</feature>
<dbReference type="InterPro" id="IPR039421">
    <property type="entry name" value="Type_1_exporter"/>
</dbReference>
<evidence type="ECO:0000256" key="6">
    <source>
        <dbReference type="ARBA" id="ARBA00022840"/>
    </source>
</evidence>
<evidence type="ECO:0000256" key="9">
    <source>
        <dbReference type="SAM" id="Phobius"/>
    </source>
</evidence>
<dbReference type="Pfam" id="PF00005">
    <property type="entry name" value="ABC_tran"/>
    <property type="match status" value="1"/>
</dbReference>
<dbReference type="InterPro" id="IPR011527">
    <property type="entry name" value="ABC1_TM_dom"/>
</dbReference>
<dbReference type="FunFam" id="3.40.50.300:FF:000221">
    <property type="entry name" value="Multidrug ABC transporter ATP-binding protein"/>
    <property type="match status" value="1"/>
</dbReference>
<gene>
    <name evidence="12" type="ORF">D3P08_02200</name>
</gene>